<protein>
    <submittedName>
        <fullName evidence="1">Na+ driven multidrug efflux pump</fullName>
    </submittedName>
</protein>
<dbReference type="EMBL" id="HE858529">
    <property type="protein sequence ID" value="CCI62425.1"/>
    <property type="molecule type" value="Genomic_DNA"/>
</dbReference>
<dbReference type="RefSeq" id="WP_015057526.1">
    <property type="nucleotide sequence ID" value="NC_019042.1"/>
</dbReference>
<organism evidence="1 2">
    <name type="scientific">Streptococcus dysgalactiae subsp. equisimilis AC-2713</name>
    <dbReference type="NCBI Taxonomy" id="759913"/>
    <lineage>
        <taxon>Bacteria</taxon>
        <taxon>Bacillati</taxon>
        <taxon>Bacillota</taxon>
        <taxon>Bacilli</taxon>
        <taxon>Lactobacillales</taxon>
        <taxon>Streptococcaceae</taxon>
        <taxon>Streptococcus</taxon>
    </lineage>
</organism>
<dbReference type="KEGG" id="sdc:SDSE_0928"/>
<name>A0AB33R4K1_STREQ</name>
<sequence>MKNAISILALLTPENQLEETFIRELSHHFSHLFEVTILTSKANIQSNQLSTFQGIFSFHEYDIDLPTLYFKTSQHGQDGQGFLVTESVFDQATAVLSLSQYLTGFYQKFDGHFLQYLPLQARLSDANGNIIVDNHAFNGSFLPTTDNEIEDWILAELRLSDTPCKTFLLPSGSLDHIYVQHYQALKNPQGQLVGVLDTVQDIKPLLNQYLEETGQAIVGWSDVTSGPSILDH</sequence>
<proteinExistence type="predicted"/>
<gene>
    <name evidence="1" type="ORF">SDSE_0928</name>
</gene>
<dbReference type="Proteomes" id="UP000009215">
    <property type="component" value="Chromosome"/>
</dbReference>
<dbReference type="AlphaFoldDB" id="A0AB33R4K1"/>
<accession>A0AB33R4K1</accession>
<evidence type="ECO:0000313" key="1">
    <source>
        <dbReference type="EMBL" id="CCI62425.1"/>
    </source>
</evidence>
<evidence type="ECO:0000313" key="2">
    <source>
        <dbReference type="Proteomes" id="UP000009215"/>
    </source>
</evidence>
<reference evidence="1 2" key="1">
    <citation type="submission" date="2012-05" db="EMBL/GenBank/DDBJ databases">
        <title>Complete genome sequence of a Streptococcus dysgalactiae subsp. equisimilis strain possessing Lancefield's group A antigen.</title>
        <authorList>
            <person name="Luetticken R."/>
            <person name="Bruellhoff K."/>
            <person name="Van der Linden M."/>
            <person name="Peltroche-Llacsahuanga H."/>
            <person name="Blom J."/>
            <person name="Weber-Lehmann J."/>
            <person name="Ferretti J.J."/>
            <person name="McShan W.M."/>
        </authorList>
    </citation>
    <scope>NUCLEOTIDE SEQUENCE [LARGE SCALE GENOMIC DNA]</scope>
    <source>
        <strain evidence="1 2">AC-2713</strain>
    </source>
</reference>